<gene>
    <name evidence="1" type="ORF">E5357_02490</name>
</gene>
<evidence type="ECO:0000313" key="1">
    <source>
        <dbReference type="EMBL" id="TGY00388.1"/>
    </source>
</evidence>
<sequence>MRTQIRQQLLEMTDSMLEAAKTLDELYRKKEYAQFKELLGIVQEAALTVGNKIEETEGEGTAAVSQLENLCELVWGLYENVETENPQKRMKLMNKQLLQIRNSIKYDIPVTYEVAFLPYKASMWDSLESIWMAAKEAPDCNCRVIPIPYFDRKPDGTPRNWYDESGEFPGYVPITKYTEYHLETERPDIIFIHNPYDDQNTVTSIHPDYYSRKIREYTSLLVYVPYFVANNDSVNPLQCLTSGVLYAHKTILQSDKLRDVFIRGLREALDMSEERFRNSGLEDRYLALGSPKLDKMISGIYDADGIPEPWKRKIGSPKKKVILYNSTIVELLNYTEGVMKKLEDFIEIFPQRDDMVLLWRPHPLSISTIESVRPHYEKRYMDIVERFQTLPNVIYDNSQDSQRALLLADAYIGDETSSMLKSFGVTGKPILITDYNNTRMGTISCAVQEDILWMFHHKYNAVFKLHLQTKQIEFAGALEGAESKNYMFKNAVAYGQKIFFIPYFCDCILVVDTKNGNMERVVLEEKELNNQYIPILHGKKIYLFPILLSSRRFVIDAEDNTVEAAECPLPKELGYKNEEPVFVDGLLFKEHIFLICDNKPFLAEYAPETDSWEVHRYKGTAAFYRIAADDENIWIMSNNPVMLLRWNKEEGFSVVSEDFAAYHILDGSSPAFSGLACIGDSVWFIPFQADHFIKIDRKTGKHAKVPVGTQELLGNGKEGGFFGGRCHDEDYEYLFSRESDKIVCIDKNGNRAVSMEFVPFMENQQKEIMESVMQASVNPVYRESYCSLKDFLDIVAQGKDIHIDKRKGFFRGNVNFADGTAGKEIWKHMKEELERRSF</sequence>
<keyword evidence="2" id="KW-1185">Reference proteome</keyword>
<evidence type="ECO:0000313" key="2">
    <source>
        <dbReference type="Proteomes" id="UP000307720"/>
    </source>
</evidence>
<dbReference type="Proteomes" id="UP000307720">
    <property type="component" value="Unassembled WGS sequence"/>
</dbReference>
<comment type="caution">
    <text evidence="1">The sequence shown here is derived from an EMBL/GenBank/DDBJ whole genome shotgun (WGS) entry which is preliminary data.</text>
</comment>
<dbReference type="EMBL" id="SRZB01000002">
    <property type="protein sequence ID" value="TGY00388.1"/>
    <property type="molecule type" value="Genomic_DNA"/>
</dbReference>
<reference evidence="1" key="1">
    <citation type="submission" date="2019-04" db="EMBL/GenBank/DDBJ databases">
        <title>Microbes associate with the intestines of laboratory mice.</title>
        <authorList>
            <person name="Navarre W."/>
            <person name="Wong E."/>
            <person name="Huang K."/>
            <person name="Tropini C."/>
            <person name="Ng K."/>
            <person name="Yu B."/>
        </authorList>
    </citation>
    <scope>NUCLEOTIDE SEQUENCE</scope>
    <source>
        <strain evidence="1">NM72_1-8</strain>
    </source>
</reference>
<proteinExistence type="predicted"/>
<accession>A0AC61R2A8</accession>
<name>A0AC61R2A8_9FIRM</name>
<organism evidence="1 2">
    <name type="scientific">Hominisplanchenecus murintestinalis</name>
    <dbReference type="NCBI Taxonomy" id="2941517"/>
    <lineage>
        <taxon>Bacteria</taxon>
        <taxon>Bacillati</taxon>
        <taxon>Bacillota</taxon>
        <taxon>Clostridia</taxon>
        <taxon>Lachnospirales</taxon>
        <taxon>Lachnospiraceae</taxon>
        <taxon>Hominisplanchenecus</taxon>
    </lineage>
</organism>
<protein>
    <submittedName>
        <fullName evidence="1">Uncharacterized protein</fullName>
    </submittedName>
</protein>